<evidence type="ECO:0000256" key="4">
    <source>
        <dbReference type="ARBA" id="ARBA00023143"/>
    </source>
</evidence>
<dbReference type="PANTHER" id="PTHR30435:SF2">
    <property type="entry name" value="FLAGELLAR BASAL-BODY ROD PROTEIN FLGC"/>
    <property type="match status" value="1"/>
</dbReference>
<protein>
    <recommendedName>
        <fullName evidence="3">Flagellar basal-body rod protein FlgC</fullName>
    </recommendedName>
</protein>
<name>A0A0W8G9Q3_9ZZZZ</name>
<keyword evidence="8" id="KW-0966">Cell projection</keyword>
<evidence type="ECO:0000256" key="1">
    <source>
        <dbReference type="ARBA" id="ARBA00004117"/>
    </source>
</evidence>
<gene>
    <name evidence="8" type="ORF">ASZ90_000251</name>
</gene>
<dbReference type="Pfam" id="PF00460">
    <property type="entry name" value="Flg_bb_rod"/>
    <property type="match status" value="1"/>
</dbReference>
<reference evidence="8" key="1">
    <citation type="journal article" date="2015" name="Proc. Natl. Acad. Sci. U.S.A.">
        <title>Networks of energetic and metabolic interactions define dynamics in microbial communities.</title>
        <authorList>
            <person name="Embree M."/>
            <person name="Liu J.K."/>
            <person name="Al-Bassam M.M."/>
            <person name="Zengler K."/>
        </authorList>
    </citation>
    <scope>NUCLEOTIDE SEQUENCE</scope>
</reference>
<dbReference type="EMBL" id="LNQE01000028">
    <property type="protein sequence ID" value="KUG29855.1"/>
    <property type="molecule type" value="Genomic_DNA"/>
</dbReference>
<feature type="domain" description="Flagellar basal body rod protein N-terminal" evidence="6">
    <location>
        <begin position="7"/>
        <end position="31"/>
    </location>
</feature>
<dbReference type="PANTHER" id="PTHR30435">
    <property type="entry name" value="FLAGELLAR PROTEIN"/>
    <property type="match status" value="1"/>
</dbReference>
<dbReference type="NCBIfam" id="TIGR01395">
    <property type="entry name" value="FlgC"/>
    <property type="match status" value="1"/>
</dbReference>
<evidence type="ECO:0000259" key="6">
    <source>
        <dbReference type="Pfam" id="PF00460"/>
    </source>
</evidence>
<accession>A0A0W8G9Q3</accession>
<dbReference type="InterPro" id="IPR010930">
    <property type="entry name" value="Flg_bb/hook_C_dom"/>
</dbReference>
<dbReference type="InterPro" id="IPR006299">
    <property type="entry name" value="FlgC"/>
</dbReference>
<comment type="subunit">
    <text evidence="5">The basal body constitutes a major portion of the flagellar organelle and consists of four rings (L,P,S, and M) mounted on a central rod. The rod consists of about 26 subunits of FlgG in the distal portion, and FlgB, FlgC and FlgF are thought to build up the proximal portion of the rod with about 6 subunits each.</text>
</comment>
<comment type="subcellular location">
    <subcellularLocation>
        <location evidence="1">Bacterial flagellum basal body</location>
    </subcellularLocation>
</comment>
<feature type="domain" description="Flagellar basal-body/hook protein C-terminal" evidence="7">
    <location>
        <begin position="100"/>
        <end position="143"/>
    </location>
</feature>
<evidence type="ECO:0000259" key="7">
    <source>
        <dbReference type="Pfam" id="PF06429"/>
    </source>
</evidence>
<evidence type="ECO:0000256" key="5">
    <source>
        <dbReference type="ARBA" id="ARBA00025933"/>
    </source>
</evidence>
<dbReference type="Pfam" id="PF06429">
    <property type="entry name" value="Flg_bbr_C"/>
    <property type="match status" value="1"/>
</dbReference>
<keyword evidence="8" id="KW-0969">Cilium</keyword>
<dbReference type="InterPro" id="IPR001444">
    <property type="entry name" value="Flag_bb_rod_N"/>
</dbReference>
<sequence length="146" mass="15896">MDFMTALDIGSSALSAQRTNLNVISMNLANIRSTKTVNGEGPYQRKSVVFESTPVDTPFSKAMQSALDRDLSGVKVTGVVNDNRPPRLVFEPGHPDADENGYVAYPDINVVEEMANMITTMRSYEANAASISTTKSMFTKALEIGR</sequence>
<keyword evidence="8" id="KW-0282">Flagellum</keyword>
<comment type="caution">
    <text evidence="8">The sequence shown here is derived from an EMBL/GenBank/DDBJ whole genome shotgun (WGS) entry which is preliminary data.</text>
</comment>
<evidence type="ECO:0000256" key="2">
    <source>
        <dbReference type="ARBA" id="ARBA00009677"/>
    </source>
</evidence>
<evidence type="ECO:0000313" key="8">
    <source>
        <dbReference type="EMBL" id="KUG29855.1"/>
    </source>
</evidence>
<dbReference type="GO" id="GO:0030694">
    <property type="term" value="C:bacterial-type flagellum basal body, rod"/>
    <property type="evidence" value="ECO:0007669"/>
    <property type="project" value="InterPro"/>
</dbReference>
<proteinExistence type="inferred from homology"/>
<dbReference type="GO" id="GO:0071978">
    <property type="term" value="P:bacterial-type flagellum-dependent swarming motility"/>
    <property type="evidence" value="ECO:0007669"/>
    <property type="project" value="TreeGrafter"/>
</dbReference>
<dbReference type="AlphaFoldDB" id="A0A0W8G9Q3"/>
<keyword evidence="4" id="KW-0975">Bacterial flagellum</keyword>
<organism evidence="8">
    <name type="scientific">hydrocarbon metagenome</name>
    <dbReference type="NCBI Taxonomy" id="938273"/>
    <lineage>
        <taxon>unclassified sequences</taxon>
        <taxon>metagenomes</taxon>
        <taxon>ecological metagenomes</taxon>
    </lineage>
</organism>
<comment type="similarity">
    <text evidence="2">Belongs to the flagella basal body rod proteins family.</text>
</comment>
<evidence type="ECO:0000256" key="3">
    <source>
        <dbReference type="ARBA" id="ARBA00017941"/>
    </source>
</evidence>